<name>A0A254TE16_9BURK</name>
<organism evidence="2 3">
    <name type="scientific">Noviherbaspirillum denitrificans</name>
    <dbReference type="NCBI Taxonomy" id="1968433"/>
    <lineage>
        <taxon>Bacteria</taxon>
        <taxon>Pseudomonadati</taxon>
        <taxon>Pseudomonadota</taxon>
        <taxon>Betaproteobacteria</taxon>
        <taxon>Burkholderiales</taxon>
        <taxon>Oxalobacteraceae</taxon>
        <taxon>Noviherbaspirillum</taxon>
    </lineage>
</organism>
<comment type="caution">
    <text evidence="2">The sequence shown here is derived from an EMBL/GenBank/DDBJ whole genome shotgun (WGS) entry which is preliminary data.</text>
</comment>
<protein>
    <recommendedName>
        <fullName evidence="4">Spore coat protein U domain-containing protein</fullName>
    </recommendedName>
</protein>
<gene>
    <name evidence="2" type="ORF">AYR66_16895</name>
</gene>
<keyword evidence="1" id="KW-0732">Signal</keyword>
<keyword evidence="3" id="KW-1185">Reference proteome</keyword>
<feature type="signal peptide" evidence="1">
    <location>
        <begin position="1"/>
        <end position="21"/>
    </location>
</feature>
<evidence type="ECO:0000256" key="1">
    <source>
        <dbReference type="SAM" id="SignalP"/>
    </source>
</evidence>
<sequence length="132" mass="13110">MRHLFLLLPLAIAACATTGSGDGVVTIETASGGQALNGANCMVSTGSGNWNVVTPAAVNVGSANGDLRVLCNKDGFRASEIVYRPSNPYGSSAGVGVGGGGGHVGVGVGLSFPIRFGGGSYPSRVTVEMNPQ</sequence>
<proteinExistence type="predicted"/>
<evidence type="ECO:0000313" key="2">
    <source>
        <dbReference type="EMBL" id="OWW20899.1"/>
    </source>
</evidence>
<dbReference type="AlphaFoldDB" id="A0A254TE16"/>
<dbReference type="Proteomes" id="UP000197535">
    <property type="component" value="Unassembled WGS sequence"/>
</dbReference>
<reference evidence="2 3" key="1">
    <citation type="submission" date="2016-02" db="EMBL/GenBank/DDBJ databases">
        <authorList>
            <person name="Wen L."/>
            <person name="He K."/>
            <person name="Yang H."/>
        </authorList>
    </citation>
    <scope>NUCLEOTIDE SEQUENCE [LARGE SCALE GENOMIC DNA]</scope>
    <source>
        <strain evidence="2 3">TSA40</strain>
    </source>
</reference>
<dbReference type="EMBL" id="LSTO01000001">
    <property type="protein sequence ID" value="OWW20899.1"/>
    <property type="molecule type" value="Genomic_DNA"/>
</dbReference>
<dbReference type="PROSITE" id="PS51257">
    <property type="entry name" value="PROKAR_LIPOPROTEIN"/>
    <property type="match status" value="1"/>
</dbReference>
<dbReference type="RefSeq" id="WP_088707759.1">
    <property type="nucleotide sequence ID" value="NZ_LSTO01000001.1"/>
</dbReference>
<evidence type="ECO:0008006" key="4">
    <source>
        <dbReference type="Google" id="ProtNLM"/>
    </source>
</evidence>
<dbReference type="OrthoDB" id="8776297at2"/>
<accession>A0A254TE16</accession>
<evidence type="ECO:0000313" key="3">
    <source>
        <dbReference type="Proteomes" id="UP000197535"/>
    </source>
</evidence>
<feature type="chain" id="PRO_5012084021" description="Spore coat protein U domain-containing protein" evidence="1">
    <location>
        <begin position="22"/>
        <end position="132"/>
    </location>
</feature>